<accession>A0A0R3M355</accession>
<protein>
    <submittedName>
        <fullName evidence="2">Uncharacterized protein</fullName>
    </submittedName>
</protein>
<dbReference type="Proteomes" id="UP000051913">
    <property type="component" value="Unassembled WGS sequence"/>
</dbReference>
<dbReference type="RefSeq" id="WP_063791629.1">
    <property type="nucleotide sequence ID" value="NZ_LLXX01000029.1"/>
</dbReference>
<gene>
    <name evidence="2" type="ORF">CP49_08405</name>
</gene>
<evidence type="ECO:0000256" key="1">
    <source>
        <dbReference type="SAM" id="Phobius"/>
    </source>
</evidence>
<evidence type="ECO:0000313" key="2">
    <source>
        <dbReference type="EMBL" id="KRR12431.1"/>
    </source>
</evidence>
<proteinExistence type="predicted"/>
<name>A0A0R3M355_9BRAD</name>
<dbReference type="AlphaFoldDB" id="A0A0R3M355"/>
<keyword evidence="3" id="KW-1185">Reference proteome</keyword>
<reference evidence="2 3" key="1">
    <citation type="submission" date="2014-03" db="EMBL/GenBank/DDBJ databases">
        <title>Bradyrhizobium valentinum sp. nov., isolated from effective nodules of Lupinus mariae-josephae, a lupine endemic of basic-lime soils in Eastern Spain.</title>
        <authorList>
            <person name="Duran D."/>
            <person name="Rey L."/>
            <person name="Navarro A."/>
            <person name="Busquets A."/>
            <person name="Imperial J."/>
            <person name="Ruiz-Argueso T."/>
        </authorList>
    </citation>
    <scope>NUCLEOTIDE SEQUENCE [LARGE SCALE GENOMIC DNA]</scope>
    <source>
        <strain evidence="2 3">LmjM3</strain>
    </source>
</reference>
<keyword evidence="1" id="KW-0472">Membrane</keyword>
<comment type="caution">
    <text evidence="2">The sequence shown here is derived from an EMBL/GenBank/DDBJ whole genome shotgun (WGS) entry which is preliminary data.</text>
</comment>
<organism evidence="2 3">
    <name type="scientific">Bradyrhizobium valentinum</name>
    <dbReference type="NCBI Taxonomy" id="1518501"/>
    <lineage>
        <taxon>Bacteria</taxon>
        <taxon>Pseudomonadati</taxon>
        <taxon>Pseudomonadota</taxon>
        <taxon>Alphaproteobacteria</taxon>
        <taxon>Hyphomicrobiales</taxon>
        <taxon>Nitrobacteraceae</taxon>
        <taxon>Bradyrhizobium</taxon>
    </lineage>
</organism>
<feature type="transmembrane region" description="Helical" evidence="1">
    <location>
        <begin position="12"/>
        <end position="32"/>
    </location>
</feature>
<keyword evidence="1" id="KW-1133">Transmembrane helix</keyword>
<dbReference type="OrthoDB" id="8239099at2"/>
<evidence type="ECO:0000313" key="3">
    <source>
        <dbReference type="Proteomes" id="UP000051913"/>
    </source>
</evidence>
<sequence>MRIREENCNMVLLAVVTSISVAIAGGASLLGVGDSKPVRFADQTAGRVEQAPAPDKRIINVSEQPPVRVIGAPFVPNTNPRER</sequence>
<keyword evidence="1" id="KW-0812">Transmembrane</keyword>
<dbReference type="EMBL" id="LLXX01000029">
    <property type="protein sequence ID" value="KRR12431.1"/>
    <property type="molecule type" value="Genomic_DNA"/>
</dbReference>